<dbReference type="PANTHER" id="PTHR47926:SF483">
    <property type="entry name" value="TETRATRICOPEPTIDE-LIKE HELICAL DOMAIN SUPERFAMILY"/>
    <property type="match status" value="1"/>
</dbReference>
<reference evidence="4" key="2">
    <citation type="journal article" date="2022" name="Hortic Res">
        <title>The genome of Dioscorea zingiberensis sheds light on the biosynthesis, origin and evolution of the medicinally important diosgenin saponins.</title>
        <authorList>
            <person name="Li Y."/>
            <person name="Tan C."/>
            <person name="Li Z."/>
            <person name="Guo J."/>
            <person name="Li S."/>
            <person name="Chen X."/>
            <person name="Wang C."/>
            <person name="Dai X."/>
            <person name="Yang H."/>
            <person name="Song W."/>
            <person name="Hou L."/>
            <person name="Xu J."/>
            <person name="Tong Z."/>
            <person name="Xu A."/>
            <person name="Yuan X."/>
            <person name="Wang W."/>
            <person name="Yang Q."/>
            <person name="Chen L."/>
            <person name="Sun Z."/>
            <person name="Wang K."/>
            <person name="Pan B."/>
            <person name="Chen J."/>
            <person name="Bao Y."/>
            <person name="Liu F."/>
            <person name="Qi X."/>
            <person name="Gang D.R."/>
            <person name="Wen J."/>
            <person name="Li J."/>
        </authorList>
    </citation>
    <scope>NUCLEOTIDE SEQUENCE</scope>
    <source>
        <strain evidence="4">Dzin_1.0</strain>
    </source>
</reference>
<evidence type="ECO:0000256" key="2">
    <source>
        <dbReference type="ARBA" id="ARBA00022737"/>
    </source>
</evidence>
<protein>
    <recommendedName>
        <fullName evidence="6">Pentatricopeptide repeat-containing protein</fullName>
    </recommendedName>
</protein>
<dbReference type="NCBIfam" id="TIGR00756">
    <property type="entry name" value="PPR"/>
    <property type="match status" value="6"/>
</dbReference>
<dbReference type="InterPro" id="IPR046960">
    <property type="entry name" value="PPR_At4g14850-like_plant"/>
</dbReference>
<name>A0A9D5CUJ6_9LILI</name>
<evidence type="ECO:0008006" key="6">
    <source>
        <dbReference type="Google" id="ProtNLM"/>
    </source>
</evidence>
<reference evidence="4" key="1">
    <citation type="submission" date="2021-03" db="EMBL/GenBank/DDBJ databases">
        <authorList>
            <person name="Li Z."/>
            <person name="Yang C."/>
        </authorList>
    </citation>
    <scope>NUCLEOTIDE SEQUENCE</scope>
    <source>
        <strain evidence="4">Dzin_1.0</strain>
        <tissue evidence="4">Leaf</tissue>
    </source>
</reference>
<dbReference type="PROSITE" id="PS51375">
    <property type="entry name" value="PPR"/>
    <property type="match status" value="5"/>
</dbReference>
<dbReference type="SUPFAM" id="SSF48452">
    <property type="entry name" value="TPR-like"/>
    <property type="match status" value="1"/>
</dbReference>
<dbReference type="Pfam" id="PF13041">
    <property type="entry name" value="PPR_2"/>
    <property type="match status" value="3"/>
</dbReference>
<comment type="caution">
    <text evidence="4">The sequence shown here is derived from an EMBL/GenBank/DDBJ whole genome shotgun (WGS) entry which is preliminary data.</text>
</comment>
<gene>
    <name evidence="4" type="ORF">J5N97_014658</name>
</gene>
<dbReference type="Pfam" id="PF01535">
    <property type="entry name" value="PPR"/>
    <property type="match status" value="2"/>
</dbReference>
<dbReference type="InterPro" id="IPR002885">
    <property type="entry name" value="PPR_rpt"/>
</dbReference>
<feature type="repeat" description="PPR" evidence="3">
    <location>
        <begin position="304"/>
        <end position="338"/>
    </location>
</feature>
<feature type="repeat" description="PPR" evidence="3">
    <location>
        <begin position="201"/>
        <end position="235"/>
    </location>
</feature>
<dbReference type="Pfam" id="PF20431">
    <property type="entry name" value="E_motif"/>
    <property type="match status" value="1"/>
</dbReference>
<evidence type="ECO:0000313" key="5">
    <source>
        <dbReference type="Proteomes" id="UP001085076"/>
    </source>
</evidence>
<dbReference type="Proteomes" id="UP001085076">
    <property type="component" value="Miscellaneous, Linkage group lg03"/>
</dbReference>
<dbReference type="FunFam" id="1.25.40.10:FF:000184">
    <property type="entry name" value="Pentatricopeptide repeat-containing protein, chloroplastic"/>
    <property type="match status" value="1"/>
</dbReference>
<keyword evidence="2" id="KW-0677">Repeat</keyword>
<feature type="repeat" description="PPR" evidence="3">
    <location>
        <begin position="339"/>
        <end position="373"/>
    </location>
</feature>
<dbReference type="AlphaFoldDB" id="A0A9D5CUJ6"/>
<dbReference type="GO" id="GO:0009451">
    <property type="term" value="P:RNA modification"/>
    <property type="evidence" value="ECO:0007669"/>
    <property type="project" value="InterPro"/>
</dbReference>
<feature type="repeat" description="PPR" evidence="3">
    <location>
        <begin position="69"/>
        <end position="103"/>
    </location>
</feature>
<dbReference type="PANTHER" id="PTHR47926">
    <property type="entry name" value="PENTATRICOPEPTIDE REPEAT-CONTAINING PROTEIN"/>
    <property type="match status" value="1"/>
</dbReference>
<dbReference type="InterPro" id="IPR046848">
    <property type="entry name" value="E_motif"/>
</dbReference>
<dbReference type="FunFam" id="1.25.40.10:FF:000333">
    <property type="entry name" value="Pentatricopeptide repeat-containing protein"/>
    <property type="match status" value="1"/>
</dbReference>
<evidence type="ECO:0000313" key="4">
    <source>
        <dbReference type="EMBL" id="KAJ0979184.1"/>
    </source>
</evidence>
<keyword evidence="5" id="KW-1185">Reference proteome</keyword>
<proteinExistence type="inferred from homology"/>
<sequence>MLIQFPALTSLLSQCKSIKDLKQIHAQITISGYSSNNYVISKLLLFSATCGPRSTDYSFKLFSSVPSPSAFLFSTIIRAFSNSKNPSHAVSLYNRMLRAGVSPDHLTFPFLAKACARLASLPLGNALHCDVVKNGFASDLFVQNSLVHMYASCRDIASAREMFDGILAPNLVSWNAMVDGYAKCGDLVAARDVFDAMPVRDVVSWSALIDGYVKGGEFGEALAVFARMCVDGTKANAVTMVSVLCACSRLGALDKGRRMHCYLKDNGLHLNLQLSTSLVDMYAKCGSIAEALAAFREVPAEETDVLIWNAVIGGLAMHGRSKESLALFEEMQAIGVQPDEITYLCLLSACTHGGLVEDAWRFFNSLKARGMAPHVEHYACMVDVLGRSGHVEEAYEIVRSMPMQPSASVLGALLTACQTHGRGHLGELVGRMLIELDPNHDGRYIGLSSIYAAAKRWDDAKSMREFMERRGVRKTPGYSALEVDGNLHRFIAHDKLHHQTTEIYSMLSLLLNQMKLESDVIDNEQFMQKMGENG</sequence>
<evidence type="ECO:0000256" key="1">
    <source>
        <dbReference type="ARBA" id="ARBA00006643"/>
    </source>
</evidence>
<feature type="repeat" description="PPR" evidence="3">
    <location>
        <begin position="170"/>
        <end position="200"/>
    </location>
</feature>
<dbReference type="Gene3D" id="1.25.40.10">
    <property type="entry name" value="Tetratricopeptide repeat domain"/>
    <property type="match status" value="3"/>
</dbReference>
<dbReference type="FunFam" id="1.25.40.10:FF:000470">
    <property type="entry name" value="Pentatricopeptide repeat-containing protein At5g66520"/>
    <property type="match status" value="1"/>
</dbReference>
<comment type="similarity">
    <text evidence="1">Belongs to the PPR family. PCMP-H subfamily.</text>
</comment>
<accession>A0A9D5CUJ6</accession>
<evidence type="ECO:0000256" key="3">
    <source>
        <dbReference type="PROSITE-ProRule" id="PRU00708"/>
    </source>
</evidence>
<organism evidence="4 5">
    <name type="scientific">Dioscorea zingiberensis</name>
    <dbReference type="NCBI Taxonomy" id="325984"/>
    <lineage>
        <taxon>Eukaryota</taxon>
        <taxon>Viridiplantae</taxon>
        <taxon>Streptophyta</taxon>
        <taxon>Embryophyta</taxon>
        <taxon>Tracheophyta</taxon>
        <taxon>Spermatophyta</taxon>
        <taxon>Magnoliopsida</taxon>
        <taxon>Liliopsida</taxon>
        <taxon>Dioscoreales</taxon>
        <taxon>Dioscoreaceae</taxon>
        <taxon>Dioscorea</taxon>
    </lineage>
</organism>
<dbReference type="EMBL" id="JAGGNH010000003">
    <property type="protein sequence ID" value="KAJ0979184.1"/>
    <property type="molecule type" value="Genomic_DNA"/>
</dbReference>
<dbReference type="InterPro" id="IPR011990">
    <property type="entry name" value="TPR-like_helical_dom_sf"/>
</dbReference>
<dbReference type="GO" id="GO:0003723">
    <property type="term" value="F:RNA binding"/>
    <property type="evidence" value="ECO:0007669"/>
    <property type="project" value="InterPro"/>
</dbReference>
<dbReference type="OrthoDB" id="185373at2759"/>